<comment type="caution">
    <text evidence="3">The sequence shown here is derived from an EMBL/GenBank/DDBJ whole genome shotgun (WGS) entry which is preliminary data.</text>
</comment>
<protein>
    <submittedName>
        <fullName evidence="3">Glucose / Sorbosone dehydrogenase</fullName>
    </submittedName>
</protein>
<dbReference type="PANTHER" id="PTHR19328:SF53">
    <property type="entry name" value="MEMBRANE PROTEIN"/>
    <property type="match status" value="1"/>
</dbReference>
<dbReference type="InterPro" id="IPR011041">
    <property type="entry name" value="Quinoprot_gluc/sorb_DH_b-prop"/>
</dbReference>
<gene>
    <name evidence="3" type="ORF">Mterra_03843</name>
</gene>
<sequence>MKRTLALLALTLAPALAQSCLGFRGLEVATPSGFCAGVVRSGLNFPRGVLPLANGDVLVVEMGGWGPDRGAVTLLARARGYAPQRLLTKLDRPNGIALGPDGKVYVGEVGRIFRFSLGKPAKEYVITNLPGNGRHPLTQMVFDTNRRLLVNVGSASDNCQEDKGKAACREARTNGLVRRYTFDWDSGKVNGWGVMATGLRNSMALAVHPSGTVLQGENSRDAIGAADPRLDDEEHPKDELNVLEAGADYGWPYCYENARNAPEFPRYPCADTRKPAVLLPAHAAPLGMTYWSEGPQPYRGWLVVGYHGYRKYGHRLVAFPVDSRGIPNGDPVDLIKDWVLPGGKLGAPVDVKAAPGGRLYVTDDRNGMLIVFGRR</sequence>
<evidence type="ECO:0000259" key="2">
    <source>
        <dbReference type="Pfam" id="PF22807"/>
    </source>
</evidence>
<dbReference type="PANTHER" id="PTHR19328">
    <property type="entry name" value="HEDGEHOG-INTERACTING PROTEIN"/>
    <property type="match status" value="1"/>
</dbReference>
<dbReference type="Proteomes" id="UP000265715">
    <property type="component" value="Unassembled WGS sequence"/>
</dbReference>
<proteinExistence type="predicted"/>
<feature type="signal peptide" evidence="1">
    <location>
        <begin position="1"/>
        <end position="17"/>
    </location>
</feature>
<evidence type="ECO:0000313" key="4">
    <source>
        <dbReference type="Proteomes" id="UP000265715"/>
    </source>
</evidence>
<keyword evidence="1" id="KW-0732">Signal</keyword>
<dbReference type="SUPFAM" id="SSF50952">
    <property type="entry name" value="Soluble quinoprotein glucose dehydrogenase"/>
    <property type="match status" value="1"/>
</dbReference>
<dbReference type="PROSITE" id="PS51257">
    <property type="entry name" value="PROKAR_LIPOPROTEIN"/>
    <property type="match status" value="1"/>
</dbReference>
<name>A0A399DZA2_9DEIN</name>
<feature type="chain" id="PRO_5017419426" evidence="1">
    <location>
        <begin position="18"/>
        <end position="375"/>
    </location>
</feature>
<dbReference type="Gene3D" id="2.120.10.30">
    <property type="entry name" value="TolB, C-terminal domain"/>
    <property type="match status" value="1"/>
</dbReference>
<dbReference type="InterPro" id="IPR054539">
    <property type="entry name" value="Beta-prop_PDH"/>
</dbReference>
<dbReference type="RefSeq" id="WP_218022983.1">
    <property type="nucleotide sequence ID" value="NZ_QXDL01000309.1"/>
</dbReference>
<feature type="domain" description="Pyrroloquinoline quinone-dependent pyranose dehydrogenase beta-propeller" evidence="2">
    <location>
        <begin position="30"/>
        <end position="257"/>
    </location>
</feature>
<reference evidence="3 4" key="1">
    <citation type="submission" date="2018-08" db="EMBL/GenBank/DDBJ databases">
        <title>Meiothermus terrae DSM 26712 genome sequencing project.</title>
        <authorList>
            <person name="Da Costa M.S."/>
            <person name="Albuquerque L."/>
            <person name="Raposo P."/>
            <person name="Froufe H.J.C."/>
            <person name="Barroso C.S."/>
            <person name="Egas C."/>
        </authorList>
    </citation>
    <scope>NUCLEOTIDE SEQUENCE [LARGE SCALE GENOMIC DNA]</scope>
    <source>
        <strain evidence="3 4">DSM 26712</strain>
    </source>
</reference>
<dbReference type="InterPro" id="IPR011042">
    <property type="entry name" value="6-blade_b-propeller_TolB-like"/>
</dbReference>
<evidence type="ECO:0000256" key="1">
    <source>
        <dbReference type="SAM" id="SignalP"/>
    </source>
</evidence>
<evidence type="ECO:0000313" key="3">
    <source>
        <dbReference type="EMBL" id="RIH76713.1"/>
    </source>
</evidence>
<accession>A0A399DZA2</accession>
<keyword evidence="4" id="KW-1185">Reference proteome</keyword>
<organism evidence="3 4">
    <name type="scientific">Calidithermus terrae</name>
    <dbReference type="NCBI Taxonomy" id="1408545"/>
    <lineage>
        <taxon>Bacteria</taxon>
        <taxon>Thermotogati</taxon>
        <taxon>Deinococcota</taxon>
        <taxon>Deinococci</taxon>
        <taxon>Thermales</taxon>
        <taxon>Thermaceae</taxon>
        <taxon>Calidithermus</taxon>
    </lineage>
</organism>
<dbReference type="EMBL" id="QXDL01000309">
    <property type="protein sequence ID" value="RIH76713.1"/>
    <property type="molecule type" value="Genomic_DNA"/>
</dbReference>
<dbReference type="Pfam" id="PF22807">
    <property type="entry name" value="TrAA12"/>
    <property type="match status" value="1"/>
</dbReference>
<dbReference type="AlphaFoldDB" id="A0A399DZA2"/>